<evidence type="ECO:0000256" key="4">
    <source>
        <dbReference type="ARBA" id="ARBA00023134"/>
    </source>
</evidence>
<evidence type="ECO:0000256" key="7">
    <source>
        <dbReference type="PIRSR" id="PIRSR006809-2"/>
    </source>
</evidence>
<dbReference type="GO" id="GO:0005525">
    <property type="term" value="F:GTP binding"/>
    <property type="evidence" value="ECO:0007669"/>
    <property type="project" value="UniProtKB-UniRule"/>
</dbReference>
<dbReference type="PANTHER" id="PTHR10229:SF8">
    <property type="entry name" value="GTPASE HFLX"/>
    <property type="match status" value="1"/>
</dbReference>
<evidence type="ECO:0000313" key="11">
    <source>
        <dbReference type="Proteomes" id="UP001321047"/>
    </source>
</evidence>
<dbReference type="GO" id="GO:0005737">
    <property type="term" value="C:cytoplasm"/>
    <property type="evidence" value="ECO:0007669"/>
    <property type="project" value="UniProtKB-SubCell"/>
</dbReference>
<dbReference type="PIRSF" id="PIRSF006809">
    <property type="entry name" value="GTP-binding_hflX_prd"/>
    <property type="match status" value="1"/>
</dbReference>
<dbReference type="InterPro" id="IPR042108">
    <property type="entry name" value="GTPase_HflX_N_sf"/>
</dbReference>
<dbReference type="GO" id="GO:0043022">
    <property type="term" value="F:ribosome binding"/>
    <property type="evidence" value="ECO:0007669"/>
    <property type="project" value="TreeGrafter"/>
</dbReference>
<comment type="subcellular location">
    <subcellularLocation>
        <location evidence="5">Cytoplasm</location>
    </subcellularLocation>
    <text evidence="5">May associate with membranes.</text>
</comment>
<dbReference type="InterPro" id="IPR032305">
    <property type="entry name" value="GTP-bd_M"/>
</dbReference>
<evidence type="ECO:0000256" key="2">
    <source>
        <dbReference type="ARBA" id="ARBA00022741"/>
    </source>
</evidence>
<feature type="binding site" evidence="6">
    <location>
        <begin position="224"/>
        <end position="231"/>
    </location>
    <ligand>
        <name>GTP</name>
        <dbReference type="ChEBI" id="CHEBI:37565"/>
    </ligand>
</feature>
<dbReference type="InterPro" id="IPR030394">
    <property type="entry name" value="G_HFLX_dom"/>
</dbReference>
<gene>
    <name evidence="5 10" type="primary">hflX</name>
    <name evidence="10" type="ORF">OB919_10045</name>
</gene>
<dbReference type="RefSeq" id="WP_342808665.1">
    <property type="nucleotide sequence ID" value="NZ_JAOPJZ010000006.1"/>
</dbReference>
<evidence type="ECO:0000259" key="9">
    <source>
        <dbReference type="PROSITE" id="PS51705"/>
    </source>
</evidence>
<feature type="binding site" evidence="6">
    <location>
        <begin position="291"/>
        <end position="294"/>
    </location>
    <ligand>
        <name>GTP</name>
        <dbReference type="ChEBI" id="CHEBI:37565"/>
    </ligand>
</feature>
<comment type="caution">
    <text evidence="10">The sequence shown here is derived from an EMBL/GenBank/DDBJ whole genome shotgun (WGS) entry which is preliminary data.</text>
</comment>
<feature type="compositionally biased region" description="Polar residues" evidence="8">
    <location>
        <begin position="10"/>
        <end position="20"/>
    </location>
</feature>
<feature type="domain" description="Hflx-type G" evidence="9">
    <location>
        <begin position="218"/>
        <end position="409"/>
    </location>
</feature>
<dbReference type="InterPro" id="IPR006073">
    <property type="entry name" value="GTP-bd"/>
</dbReference>
<name>A0AAP2Z7V8_9EURY</name>
<dbReference type="Proteomes" id="UP001321047">
    <property type="component" value="Unassembled WGS sequence"/>
</dbReference>
<reference evidence="10 11" key="1">
    <citation type="submission" date="2022-09" db="EMBL/GenBank/DDBJ databases">
        <title>Enrichment on poylsaccharides allowed isolation of novel metabolic and taxonomic groups of Haloarchaea.</title>
        <authorList>
            <person name="Sorokin D.Y."/>
            <person name="Elcheninov A.G."/>
            <person name="Khizhniak T.V."/>
            <person name="Kolganova T.V."/>
            <person name="Kublanov I.V."/>
        </authorList>
    </citation>
    <scope>NUCLEOTIDE SEQUENCE [LARGE SCALE GENOMIC DNA]</scope>
    <source>
        <strain evidence="10 11">AArc-curdl1</strain>
    </source>
</reference>
<accession>A0AAP2Z7V8</accession>
<dbReference type="GO" id="GO:0046872">
    <property type="term" value="F:metal ion binding"/>
    <property type="evidence" value="ECO:0007669"/>
    <property type="project" value="UniProtKB-KW"/>
</dbReference>
<comment type="function">
    <text evidence="5">GTPase that associates with the 50S ribosomal subunit and may have a role during protein synthesis or ribosome biogenesis.</text>
</comment>
<comment type="similarity">
    <text evidence="5">Belongs to the TRAFAC class OBG-HflX-like GTPase superfamily. HflX GTPase family.</text>
</comment>
<dbReference type="InterPro" id="IPR025121">
    <property type="entry name" value="GTPase_HflX_N"/>
</dbReference>
<dbReference type="PROSITE" id="PS51705">
    <property type="entry name" value="G_HFLX"/>
    <property type="match status" value="1"/>
</dbReference>
<comment type="cofactor">
    <cofactor evidence="7">
        <name>Mg(2+)</name>
        <dbReference type="ChEBI" id="CHEBI:18420"/>
    </cofactor>
</comment>
<keyword evidence="5" id="KW-0963">Cytoplasm</keyword>
<evidence type="ECO:0000256" key="6">
    <source>
        <dbReference type="PIRSR" id="PIRSR006809-1"/>
    </source>
</evidence>
<evidence type="ECO:0000256" key="1">
    <source>
        <dbReference type="ARBA" id="ARBA00022723"/>
    </source>
</evidence>
<dbReference type="Gene3D" id="3.40.50.300">
    <property type="entry name" value="P-loop containing nucleotide triphosphate hydrolases"/>
    <property type="match status" value="1"/>
</dbReference>
<dbReference type="HAMAP" id="MF_00900">
    <property type="entry name" value="GTPase_HflX"/>
    <property type="match status" value="1"/>
</dbReference>
<dbReference type="EMBL" id="JAOPJZ010000006">
    <property type="protein sequence ID" value="MCU4752324.1"/>
    <property type="molecule type" value="Genomic_DNA"/>
</dbReference>
<dbReference type="InterPro" id="IPR027417">
    <property type="entry name" value="P-loop_NTPase"/>
</dbReference>
<evidence type="ECO:0000256" key="8">
    <source>
        <dbReference type="SAM" id="MobiDB-lite"/>
    </source>
</evidence>
<comment type="subunit">
    <text evidence="5">Monomer. Associates with the 50S ribosomal subunit.</text>
</comment>
<keyword evidence="1 7" id="KW-0479">Metal-binding</keyword>
<dbReference type="Gene3D" id="3.40.50.11060">
    <property type="entry name" value="GTPase HflX, N-terminal domain"/>
    <property type="match status" value="1"/>
</dbReference>
<dbReference type="Pfam" id="PF16360">
    <property type="entry name" value="GTP-bdg_M"/>
    <property type="match status" value="1"/>
</dbReference>
<dbReference type="InterPro" id="IPR016496">
    <property type="entry name" value="GTPase_HflX"/>
</dbReference>
<dbReference type="GO" id="GO:0003924">
    <property type="term" value="F:GTPase activity"/>
    <property type="evidence" value="ECO:0007669"/>
    <property type="project" value="UniProtKB-UniRule"/>
</dbReference>
<dbReference type="PANTHER" id="PTHR10229">
    <property type="entry name" value="GTP-BINDING PROTEIN HFLX"/>
    <property type="match status" value="1"/>
</dbReference>
<keyword evidence="11" id="KW-1185">Reference proteome</keyword>
<evidence type="ECO:0000256" key="5">
    <source>
        <dbReference type="HAMAP-Rule" id="MF_00900"/>
    </source>
</evidence>
<feature type="binding site" evidence="6">
    <location>
        <begin position="359"/>
        <end position="362"/>
    </location>
    <ligand>
        <name>GTP</name>
        <dbReference type="ChEBI" id="CHEBI:37565"/>
    </ligand>
</feature>
<dbReference type="NCBIfam" id="TIGR03156">
    <property type="entry name" value="GTP_HflX"/>
    <property type="match status" value="1"/>
</dbReference>
<feature type="binding site" evidence="6">
    <location>
        <begin position="387"/>
        <end position="389"/>
    </location>
    <ligand>
        <name>GTP</name>
        <dbReference type="ChEBI" id="CHEBI:37565"/>
    </ligand>
</feature>
<keyword evidence="2 5" id="KW-0547">Nucleotide-binding</keyword>
<organism evidence="10 11">
    <name type="scientific">Natronosalvus hydrolyticus</name>
    <dbReference type="NCBI Taxonomy" id="2979988"/>
    <lineage>
        <taxon>Archaea</taxon>
        <taxon>Methanobacteriati</taxon>
        <taxon>Methanobacteriota</taxon>
        <taxon>Stenosarchaea group</taxon>
        <taxon>Halobacteria</taxon>
        <taxon>Halobacteriales</taxon>
        <taxon>Natrialbaceae</taxon>
        <taxon>Natronosalvus</taxon>
    </lineage>
</organism>
<evidence type="ECO:0000313" key="10">
    <source>
        <dbReference type="EMBL" id="MCU4752324.1"/>
    </source>
</evidence>
<dbReference type="SUPFAM" id="SSF52540">
    <property type="entry name" value="P-loop containing nucleoside triphosphate hydrolases"/>
    <property type="match status" value="1"/>
</dbReference>
<keyword evidence="3 7" id="KW-0460">Magnesium</keyword>
<feature type="binding site" evidence="7">
    <location>
        <position position="272"/>
    </location>
    <ligand>
        <name>Mg(2+)</name>
        <dbReference type="ChEBI" id="CHEBI:18420"/>
    </ligand>
</feature>
<proteinExistence type="inferred from homology"/>
<feature type="region of interest" description="Disordered" evidence="8">
    <location>
        <begin position="1"/>
        <end position="41"/>
    </location>
</feature>
<feature type="binding site" evidence="7">
    <location>
        <position position="231"/>
    </location>
    <ligand>
        <name>Mg(2+)</name>
        <dbReference type="ChEBI" id="CHEBI:18420"/>
    </ligand>
</feature>
<protein>
    <recommendedName>
        <fullName evidence="5">GTPase HflX</fullName>
    </recommendedName>
    <alternativeName>
        <fullName evidence="5">GTP-binding protein HflX</fullName>
    </alternativeName>
</protein>
<evidence type="ECO:0000256" key="3">
    <source>
        <dbReference type="ARBA" id="ARBA00022842"/>
    </source>
</evidence>
<sequence length="467" mass="51573">MSPSDDDTSRPASGSQTNDFQQHRTQRSRTGEGRPKEARADALVVARDSDPPVTTEECEQLAAATGYRIVTTKTQRGHPDSGTYLGRGALETLAETVAELDVSAVIVDDRLTPGQHHGIWDVLPEDVRLLDRYRLVLEIFETGASTRRASLQVEFARLTYELPRLVAATDAGRLNRFTESGTRVYDVRDRIDHLERQLKELPDPGERFRERRREQGFDLVTIAGYTNAGKSTLLHRLADDLTLEDAAESGSTPNDRSNKDGTATVADGLFETLETTTRRATIDGRPILLTDTVGYVDELPHDVIASFSSTLSEAASADVVILLIDGSDPLEAIERRVAVSLEVLDEQGVDRDRLVPALNKVDAINGSEQRERIALVRRLLDEPIALSVRTGRNMNALRRAVASRLPTESIALEMPLGDDAMSLISQAYDRTSVEDVTYRDSTVVLECRGRPEVLEQLRSSAPSYPKD</sequence>
<dbReference type="Pfam" id="PF01926">
    <property type="entry name" value="MMR_HSR1"/>
    <property type="match status" value="1"/>
</dbReference>
<dbReference type="AlphaFoldDB" id="A0AAP2Z7V8"/>
<feature type="compositionally biased region" description="Basic and acidic residues" evidence="8">
    <location>
        <begin position="29"/>
        <end position="40"/>
    </location>
</feature>
<keyword evidence="4 5" id="KW-0342">GTP-binding</keyword>
<dbReference type="Pfam" id="PF13167">
    <property type="entry name" value="GTP-bdg_N"/>
    <property type="match status" value="1"/>
</dbReference>